<organism evidence="10 11">
    <name type="scientific">Dichanthelium oligosanthes</name>
    <dbReference type="NCBI Taxonomy" id="888268"/>
    <lineage>
        <taxon>Eukaryota</taxon>
        <taxon>Viridiplantae</taxon>
        <taxon>Streptophyta</taxon>
        <taxon>Embryophyta</taxon>
        <taxon>Tracheophyta</taxon>
        <taxon>Spermatophyta</taxon>
        <taxon>Magnoliopsida</taxon>
        <taxon>Liliopsida</taxon>
        <taxon>Poales</taxon>
        <taxon>Poaceae</taxon>
        <taxon>PACMAD clade</taxon>
        <taxon>Panicoideae</taxon>
        <taxon>Panicodae</taxon>
        <taxon>Paniceae</taxon>
        <taxon>Dichantheliinae</taxon>
        <taxon>Dichanthelium</taxon>
    </lineage>
</organism>
<keyword evidence="5" id="KW-0418">Kinase</keyword>
<evidence type="ECO:0000256" key="3">
    <source>
        <dbReference type="ARBA" id="ARBA00022679"/>
    </source>
</evidence>
<evidence type="ECO:0000256" key="1">
    <source>
        <dbReference type="ARBA" id="ARBA00012513"/>
    </source>
</evidence>
<dbReference type="Gene3D" id="3.30.200.20">
    <property type="entry name" value="Phosphorylase Kinase, domain 1"/>
    <property type="match status" value="1"/>
</dbReference>
<keyword evidence="3" id="KW-0808">Transferase</keyword>
<dbReference type="Proteomes" id="UP000095767">
    <property type="component" value="Unassembled WGS sequence"/>
</dbReference>
<keyword evidence="11" id="KW-1185">Reference proteome</keyword>
<evidence type="ECO:0000256" key="4">
    <source>
        <dbReference type="ARBA" id="ARBA00022741"/>
    </source>
</evidence>
<evidence type="ECO:0000259" key="9">
    <source>
        <dbReference type="PROSITE" id="PS50011"/>
    </source>
</evidence>
<dbReference type="EMBL" id="LWDX02064906">
    <property type="protein sequence ID" value="OEL15930.1"/>
    <property type="molecule type" value="Genomic_DNA"/>
</dbReference>
<keyword evidence="6" id="KW-0067">ATP-binding</keyword>
<dbReference type="Gene3D" id="1.10.510.10">
    <property type="entry name" value="Transferase(Phosphotransferase) domain 1"/>
    <property type="match status" value="1"/>
</dbReference>
<comment type="catalytic activity">
    <reaction evidence="8">
        <text>L-seryl-[protein] + ATP = O-phospho-L-seryl-[protein] + ADP + H(+)</text>
        <dbReference type="Rhea" id="RHEA:17989"/>
        <dbReference type="Rhea" id="RHEA-COMP:9863"/>
        <dbReference type="Rhea" id="RHEA-COMP:11604"/>
        <dbReference type="ChEBI" id="CHEBI:15378"/>
        <dbReference type="ChEBI" id="CHEBI:29999"/>
        <dbReference type="ChEBI" id="CHEBI:30616"/>
        <dbReference type="ChEBI" id="CHEBI:83421"/>
        <dbReference type="ChEBI" id="CHEBI:456216"/>
        <dbReference type="EC" id="2.7.11.1"/>
    </reaction>
</comment>
<dbReference type="GO" id="GO:0004674">
    <property type="term" value="F:protein serine/threonine kinase activity"/>
    <property type="evidence" value="ECO:0007669"/>
    <property type="project" value="UniProtKB-KW"/>
</dbReference>
<dbReference type="EC" id="2.7.11.1" evidence="1"/>
<gene>
    <name evidence="10" type="ORF">BAE44_0023050</name>
</gene>
<evidence type="ECO:0000256" key="7">
    <source>
        <dbReference type="ARBA" id="ARBA00047899"/>
    </source>
</evidence>
<name>A0A1E5USU1_9POAL</name>
<proteinExistence type="predicted"/>
<sequence>MRVEHAAPHNVAERVPRIVAQEDRAWSMASLSTLDVSYNNFEGPLHAGRLFHNASITWFLHNKDMILQKRKGPQKAKITDTGDVLSVWNFDGKLAFEDITRATENFSDSYLIGSGGYGYKAQLQGGRLVAVKKLHPSEEEMGDDKRFLSEIEVLMKIWHRSIVKLFGVLVLEILMGMKVPHGLASMGKHQELAIEDMLDIRLSLPTIVEKKEIALLVEVAFSCLQTSPQFRPEMKDVYQKVVLHKPHSSFALPSHTLTPEEISEV</sequence>
<dbReference type="GO" id="GO:0005524">
    <property type="term" value="F:ATP binding"/>
    <property type="evidence" value="ECO:0007669"/>
    <property type="project" value="UniProtKB-KW"/>
</dbReference>
<dbReference type="AlphaFoldDB" id="A0A1E5USU1"/>
<dbReference type="InterPro" id="IPR000719">
    <property type="entry name" value="Prot_kinase_dom"/>
</dbReference>
<dbReference type="OrthoDB" id="1913693at2759"/>
<dbReference type="PANTHER" id="PTHR48005:SF70">
    <property type="entry name" value="MDIS1-INTERACTING RECEPTOR LIKE KINASE 2-LIKE"/>
    <property type="match status" value="1"/>
</dbReference>
<evidence type="ECO:0000256" key="2">
    <source>
        <dbReference type="ARBA" id="ARBA00022527"/>
    </source>
</evidence>
<keyword evidence="4" id="KW-0547">Nucleotide-binding</keyword>
<feature type="domain" description="Protein kinase" evidence="9">
    <location>
        <begin position="106"/>
        <end position="265"/>
    </location>
</feature>
<dbReference type="InterPro" id="IPR011009">
    <property type="entry name" value="Kinase-like_dom_sf"/>
</dbReference>
<evidence type="ECO:0000313" key="10">
    <source>
        <dbReference type="EMBL" id="OEL15930.1"/>
    </source>
</evidence>
<dbReference type="PANTHER" id="PTHR48005">
    <property type="entry name" value="LEUCINE RICH REPEAT KINASE 2"/>
    <property type="match status" value="1"/>
</dbReference>
<dbReference type="InterPro" id="IPR051420">
    <property type="entry name" value="Ser_Thr_Kinases_DiverseReg"/>
</dbReference>
<protein>
    <recommendedName>
        <fullName evidence="1">non-specific serine/threonine protein kinase</fullName>
        <ecNumber evidence="1">2.7.11.1</ecNumber>
    </recommendedName>
</protein>
<comment type="caution">
    <text evidence="10">The sequence shown here is derived from an EMBL/GenBank/DDBJ whole genome shotgun (WGS) entry which is preliminary data.</text>
</comment>
<evidence type="ECO:0000256" key="5">
    <source>
        <dbReference type="ARBA" id="ARBA00022777"/>
    </source>
</evidence>
<dbReference type="PROSITE" id="PS50011">
    <property type="entry name" value="PROTEIN_KINASE_DOM"/>
    <property type="match status" value="1"/>
</dbReference>
<comment type="catalytic activity">
    <reaction evidence="7">
        <text>L-threonyl-[protein] + ATP = O-phospho-L-threonyl-[protein] + ADP + H(+)</text>
        <dbReference type="Rhea" id="RHEA:46608"/>
        <dbReference type="Rhea" id="RHEA-COMP:11060"/>
        <dbReference type="Rhea" id="RHEA-COMP:11605"/>
        <dbReference type="ChEBI" id="CHEBI:15378"/>
        <dbReference type="ChEBI" id="CHEBI:30013"/>
        <dbReference type="ChEBI" id="CHEBI:30616"/>
        <dbReference type="ChEBI" id="CHEBI:61977"/>
        <dbReference type="ChEBI" id="CHEBI:456216"/>
        <dbReference type="EC" id="2.7.11.1"/>
    </reaction>
</comment>
<dbReference type="STRING" id="888268.A0A1E5USU1"/>
<evidence type="ECO:0000313" key="11">
    <source>
        <dbReference type="Proteomes" id="UP000095767"/>
    </source>
</evidence>
<keyword evidence="2" id="KW-0723">Serine/threonine-protein kinase</keyword>
<evidence type="ECO:0000256" key="6">
    <source>
        <dbReference type="ARBA" id="ARBA00022840"/>
    </source>
</evidence>
<reference evidence="10 11" key="1">
    <citation type="submission" date="2016-09" db="EMBL/GenBank/DDBJ databases">
        <title>The draft genome of Dichanthelium oligosanthes: A C3 panicoid grass species.</title>
        <authorList>
            <person name="Studer A.J."/>
            <person name="Schnable J.C."/>
            <person name="Brutnell T.P."/>
        </authorList>
    </citation>
    <scope>NUCLEOTIDE SEQUENCE [LARGE SCALE GENOMIC DNA]</scope>
    <source>
        <strain evidence="11">cv. Kellogg 1175</strain>
        <tissue evidence="10">Leaf</tissue>
    </source>
</reference>
<evidence type="ECO:0000256" key="8">
    <source>
        <dbReference type="ARBA" id="ARBA00048679"/>
    </source>
</evidence>
<dbReference type="SUPFAM" id="SSF56112">
    <property type="entry name" value="Protein kinase-like (PK-like)"/>
    <property type="match status" value="1"/>
</dbReference>
<accession>A0A1E5USU1</accession>